<keyword evidence="3" id="KW-1185">Reference proteome</keyword>
<dbReference type="InterPro" id="IPR006683">
    <property type="entry name" value="Thioestr_dom"/>
</dbReference>
<keyword evidence="2" id="KW-0808">Transferase</keyword>
<dbReference type="Proteomes" id="UP001194746">
    <property type="component" value="Unassembled WGS sequence"/>
</dbReference>
<evidence type="ECO:0000313" key="3">
    <source>
        <dbReference type="Proteomes" id="UP001194746"/>
    </source>
</evidence>
<dbReference type="AlphaFoldDB" id="A0AAD4CEM1"/>
<dbReference type="PANTHER" id="PTHR47260">
    <property type="entry name" value="UPF0644 PROTEIN PB2B4.06"/>
    <property type="match status" value="1"/>
</dbReference>
<comment type="caution">
    <text evidence="2">The sequence shown here is derived from an EMBL/GenBank/DDBJ whole genome shotgun (WGS) entry which is preliminary data.</text>
</comment>
<dbReference type="InterPro" id="IPR052061">
    <property type="entry name" value="PTE-AB_protein"/>
</dbReference>
<evidence type="ECO:0000259" key="1">
    <source>
        <dbReference type="Pfam" id="PF03061"/>
    </source>
</evidence>
<organism evidence="2 3">
    <name type="scientific">Aspergillus nanangensis</name>
    <dbReference type="NCBI Taxonomy" id="2582783"/>
    <lineage>
        <taxon>Eukaryota</taxon>
        <taxon>Fungi</taxon>
        <taxon>Dikarya</taxon>
        <taxon>Ascomycota</taxon>
        <taxon>Pezizomycotina</taxon>
        <taxon>Eurotiomycetes</taxon>
        <taxon>Eurotiomycetidae</taxon>
        <taxon>Eurotiales</taxon>
        <taxon>Aspergillaceae</taxon>
        <taxon>Aspergillus</taxon>
        <taxon>Aspergillus subgen. Circumdati</taxon>
    </lineage>
</organism>
<protein>
    <submittedName>
        <fullName evidence="2">tRNA-histidine guanylyltransferase 1-like</fullName>
    </submittedName>
</protein>
<sequence>MSKHFSIYRAFPRPFALPPIILSGVSRLPRRNYYTEEDQSTFLGSFLENHQPPQSTVDHFSSLAWTRKILQDERYEIVPFFPRHFNARTGENRFFAQTVNTATTIPHVLSLQRKDLRLPSGDETSAAVELPTRPDVLCLMALGRDLEEHPSIVHGGFQAVLFDEIMRFVVLLHHNRHCEPGPRNKHYTVNMSLSYRAPLIAQSDVFLRSRLVRREGRKWFTEAEIVDGSERVLTVAESTWVTTKSSIA</sequence>
<evidence type="ECO:0000313" key="2">
    <source>
        <dbReference type="EMBL" id="KAF9884843.1"/>
    </source>
</evidence>
<proteinExistence type="predicted"/>
<dbReference type="Pfam" id="PF03061">
    <property type="entry name" value="4HBT"/>
    <property type="match status" value="1"/>
</dbReference>
<dbReference type="Gene3D" id="3.10.129.10">
    <property type="entry name" value="Hotdog Thioesterase"/>
    <property type="match status" value="1"/>
</dbReference>
<gene>
    <name evidence="2" type="primary">THG1L</name>
    <name evidence="2" type="ORF">FE257_001186</name>
</gene>
<reference evidence="2" key="2">
    <citation type="submission" date="2020-02" db="EMBL/GenBank/DDBJ databases">
        <authorList>
            <person name="Gilchrist C.L.M."/>
            <person name="Chooi Y.-H."/>
        </authorList>
    </citation>
    <scope>NUCLEOTIDE SEQUENCE</scope>
    <source>
        <strain evidence="2">MST-FP2251</strain>
    </source>
</reference>
<feature type="domain" description="Thioesterase" evidence="1">
    <location>
        <begin position="152"/>
        <end position="232"/>
    </location>
</feature>
<dbReference type="GO" id="GO:0016779">
    <property type="term" value="F:nucleotidyltransferase activity"/>
    <property type="evidence" value="ECO:0007669"/>
    <property type="project" value="UniProtKB-KW"/>
</dbReference>
<dbReference type="SUPFAM" id="SSF54637">
    <property type="entry name" value="Thioesterase/thiol ester dehydrase-isomerase"/>
    <property type="match status" value="1"/>
</dbReference>
<dbReference type="InterPro" id="IPR029069">
    <property type="entry name" value="HotDog_dom_sf"/>
</dbReference>
<dbReference type="CDD" id="cd03443">
    <property type="entry name" value="PaaI_thioesterase"/>
    <property type="match status" value="1"/>
</dbReference>
<accession>A0AAD4CEM1</accession>
<dbReference type="PANTHER" id="PTHR47260:SF3">
    <property type="entry name" value="THIOESTERASE FAMILY PROTEIN (AFU_ORTHOLOGUE AFUA_7G03960)"/>
    <property type="match status" value="1"/>
</dbReference>
<dbReference type="EMBL" id="VCAU01000110">
    <property type="protein sequence ID" value="KAF9884843.1"/>
    <property type="molecule type" value="Genomic_DNA"/>
</dbReference>
<name>A0AAD4CEM1_ASPNN</name>
<reference evidence="2" key="1">
    <citation type="journal article" date="2019" name="Beilstein J. Org. Chem.">
        <title>Nanangenines: drimane sesquiterpenoids as the dominant metabolite cohort of a novel Australian fungus, Aspergillus nanangensis.</title>
        <authorList>
            <person name="Lacey H.J."/>
            <person name="Gilchrist C.L.M."/>
            <person name="Crombie A."/>
            <person name="Kalaitzis J.A."/>
            <person name="Vuong D."/>
            <person name="Rutledge P.J."/>
            <person name="Turner P."/>
            <person name="Pitt J.I."/>
            <person name="Lacey E."/>
            <person name="Chooi Y.H."/>
            <person name="Piggott A.M."/>
        </authorList>
    </citation>
    <scope>NUCLEOTIDE SEQUENCE</scope>
    <source>
        <strain evidence="2">MST-FP2251</strain>
    </source>
</reference>
<keyword evidence="2" id="KW-0548">Nucleotidyltransferase</keyword>